<evidence type="ECO:0000259" key="5">
    <source>
        <dbReference type="PROSITE" id="PS01124"/>
    </source>
</evidence>
<accession>A0ABN1MWR0</accession>
<dbReference type="PROSITE" id="PS01124">
    <property type="entry name" value="HTH_ARAC_FAMILY_2"/>
    <property type="match status" value="1"/>
</dbReference>
<keyword evidence="2" id="KW-0238">DNA-binding</keyword>
<feature type="transmembrane region" description="Helical" evidence="4">
    <location>
        <begin position="186"/>
        <end position="210"/>
    </location>
</feature>
<feature type="transmembrane region" description="Helical" evidence="4">
    <location>
        <begin position="100"/>
        <end position="127"/>
    </location>
</feature>
<evidence type="ECO:0000313" key="7">
    <source>
        <dbReference type="Proteomes" id="UP001500469"/>
    </source>
</evidence>
<keyword evidence="4" id="KW-0812">Transmembrane</keyword>
<dbReference type="SUPFAM" id="SSF46689">
    <property type="entry name" value="Homeodomain-like"/>
    <property type="match status" value="1"/>
</dbReference>
<dbReference type="PANTHER" id="PTHR43280">
    <property type="entry name" value="ARAC-FAMILY TRANSCRIPTIONAL REGULATOR"/>
    <property type="match status" value="1"/>
</dbReference>
<feature type="transmembrane region" description="Helical" evidence="4">
    <location>
        <begin position="35"/>
        <end position="56"/>
    </location>
</feature>
<keyword evidence="4" id="KW-0472">Membrane</keyword>
<feature type="transmembrane region" description="Helical" evidence="4">
    <location>
        <begin position="222"/>
        <end position="243"/>
    </location>
</feature>
<dbReference type="SMART" id="SM00342">
    <property type="entry name" value="HTH_ARAC"/>
    <property type="match status" value="1"/>
</dbReference>
<comment type="caution">
    <text evidence="6">The sequence shown here is derived from an EMBL/GenBank/DDBJ whole genome shotgun (WGS) entry which is preliminary data.</text>
</comment>
<dbReference type="Proteomes" id="UP001500469">
    <property type="component" value="Unassembled WGS sequence"/>
</dbReference>
<dbReference type="InterPro" id="IPR018060">
    <property type="entry name" value="HTH_AraC"/>
</dbReference>
<evidence type="ECO:0000256" key="3">
    <source>
        <dbReference type="ARBA" id="ARBA00023163"/>
    </source>
</evidence>
<proteinExistence type="predicted"/>
<evidence type="ECO:0000256" key="1">
    <source>
        <dbReference type="ARBA" id="ARBA00023015"/>
    </source>
</evidence>
<dbReference type="PANTHER" id="PTHR43280:SF29">
    <property type="entry name" value="ARAC-FAMILY TRANSCRIPTIONAL REGULATOR"/>
    <property type="match status" value="1"/>
</dbReference>
<gene>
    <name evidence="6" type="ORF">GCM10009119_06440</name>
</gene>
<organism evidence="6 7">
    <name type="scientific">Algoriphagus jejuensis</name>
    <dbReference type="NCBI Taxonomy" id="419934"/>
    <lineage>
        <taxon>Bacteria</taxon>
        <taxon>Pseudomonadati</taxon>
        <taxon>Bacteroidota</taxon>
        <taxon>Cytophagia</taxon>
        <taxon>Cytophagales</taxon>
        <taxon>Cyclobacteriaceae</taxon>
        <taxon>Algoriphagus</taxon>
    </lineage>
</organism>
<sequence length="385" mass="44256">MNLDLSLVNILILFGAVQGLTFAVVLFASKRHPGAVYLGLAVLALVYNGLETFNWSSNLEKHTAFFDYYPFVLIFLVGPSFYLYQLSLLSENPLSRRQKLWIYSTFIFQFCYLTICWFTYFLVGIGLTGLRPGLTLAGQFYAQYSEPLSVLVYLFFTGLSLREFYKLPPRSEIEKRNREKGKMVRAWVKQILVFQIILALVWTATLVVSYSGVWPFTWSEYYPVEILLVLFLYWIAIAGYLKIRSITIEPKRKRNLADREVFEGNEKSPQMILLQNAMESDQLYRNPELSLASLSEKIEVPVKQISKTLNQEAGMNFNDFVNSYRVEAFCGELKKPENNNLTLLGIASTCGFNSSATFQRAFKKFKGVTPGVYFQRREEMGESGR</sequence>
<keyword evidence="1" id="KW-0805">Transcription regulation</keyword>
<dbReference type="InterPro" id="IPR009057">
    <property type="entry name" value="Homeodomain-like_sf"/>
</dbReference>
<feature type="transmembrane region" description="Helical" evidence="4">
    <location>
        <begin position="68"/>
        <end position="88"/>
    </location>
</feature>
<keyword evidence="7" id="KW-1185">Reference proteome</keyword>
<protein>
    <recommendedName>
        <fullName evidence="5">HTH araC/xylS-type domain-containing protein</fullName>
    </recommendedName>
</protein>
<feature type="transmembrane region" description="Helical" evidence="4">
    <location>
        <begin position="6"/>
        <end position="28"/>
    </location>
</feature>
<feature type="domain" description="HTH araC/xylS-type" evidence="5">
    <location>
        <begin position="268"/>
        <end position="376"/>
    </location>
</feature>
<dbReference type="RefSeq" id="WP_343848369.1">
    <property type="nucleotide sequence ID" value="NZ_BAAAFI010000002.1"/>
</dbReference>
<dbReference type="Gene3D" id="1.10.10.60">
    <property type="entry name" value="Homeodomain-like"/>
    <property type="match status" value="2"/>
</dbReference>
<evidence type="ECO:0000256" key="2">
    <source>
        <dbReference type="ARBA" id="ARBA00023125"/>
    </source>
</evidence>
<dbReference type="EMBL" id="BAAAFI010000002">
    <property type="protein sequence ID" value="GAA0877676.1"/>
    <property type="molecule type" value="Genomic_DNA"/>
</dbReference>
<dbReference type="Pfam" id="PF12833">
    <property type="entry name" value="HTH_18"/>
    <property type="match status" value="1"/>
</dbReference>
<keyword evidence="3" id="KW-0804">Transcription</keyword>
<feature type="transmembrane region" description="Helical" evidence="4">
    <location>
        <begin position="147"/>
        <end position="165"/>
    </location>
</feature>
<evidence type="ECO:0000313" key="6">
    <source>
        <dbReference type="EMBL" id="GAA0877676.1"/>
    </source>
</evidence>
<evidence type="ECO:0000256" key="4">
    <source>
        <dbReference type="SAM" id="Phobius"/>
    </source>
</evidence>
<reference evidence="6 7" key="1">
    <citation type="journal article" date="2019" name="Int. J. Syst. Evol. Microbiol.">
        <title>The Global Catalogue of Microorganisms (GCM) 10K type strain sequencing project: providing services to taxonomists for standard genome sequencing and annotation.</title>
        <authorList>
            <consortium name="The Broad Institute Genomics Platform"/>
            <consortium name="The Broad Institute Genome Sequencing Center for Infectious Disease"/>
            <person name="Wu L."/>
            <person name="Ma J."/>
        </authorList>
    </citation>
    <scope>NUCLEOTIDE SEQUENCE [LARGE SCALE GENOMIC DNA]</scope>
    <source>
        <strain evidence="6 7">JCM 16112</strain>
    </source>
</reference>
<keyword evidence="4" id="KW-1133">Transmembrane helix</keyword>
<name>A0ABN1MWR0_9BACT</name>